<feature type="region of interest" description="Disordered" evidence="5">
    <location>
        <begin position="296"/>
        <end position="324"/>
    </location>
</feature>
<reference evidence="6 7" key="1">
    <citation type="submission" date="2024-03" db="EMBL/GenBank/DDBJ databases">
        <title>The genome assembly and annotation of the cricket Gryllus longicercus Weissman &amp; Gray.</title>
        <authorList>
            <person name="Szrajer S."/>
            <person name="Gray D."/>
            <person name="Ylla G."/>
        </authorList>
    </citation>
    <scope>NUCLEOTIDE SEQUENCE [LARGE SCALE GENOMIC DNA]</scope>
    <source>
        <strain evidence="6">DAG 2021-001</strain>
        <tissue evidence="6">Whole body minus gut</tissue>
    </source>
</reference>
<dbReference type="GO" id="GO:0045048">
    <property type="term" value="P:protein insertion into ER membrane"/>
    <property type="evidence" value="ECO:0007669"/>
    <property type="project" value="InterPro"/>
</dbReference>
<dbReference type="InterPro" id="IPR007317">
    <property type="entry name" value="GET4"/>
</dbReference>
<evidence type="ECO:0000256" key="2">
    <source>
        <dbReference type="ARBA" id="ARBA00005351"/>
    </source>
</evidence>
<dbReference type="EMBL" id="JAZDUA010000459">
    <property type="protein sequence ID" value="KAK7792270.1"/>
    <property type="molecule type" value="Genomic_DNA"/>
</dbReference>
<protein>
    <recommendedName>
        <fullName evidence="8">Golgi to ER traffic protein 4 homolog</fullName>
    </recommendedName>
</protein>
<proteinExistence type="inferred from homology"/>
<dbReference type="GO" id="GO:0071818">
    <property type="term" value="C:BAT3 complex"/>
    <property type="evidence" value="ECO:0007669"/>
    <property type="project" value="TreeGrafter"/>
</dbReference>
<evidence type="ECO:0000256" key="5">
    <source>
        <dbReference type="SAM" id="MobiDB-lite"/>
    </source>
</evidence>
<evidence type="ECO:0008006" key="8">
    <source>
        <dbReference type="Google" id="ProtNLM"/>
    </source>
</evidence>
<dbReference type="Gene3D" id="1.25.40.10">
    <property type="entry name" value="Tetratricopeptide repeat domain"/>
    <property type="match status" value="1"/>
</dbReference>
<evidence type="ECO:0000256" key="4">
    <source>
        <dbReference type="ARBA" id="ARBA00022490"/>
    </source>
</evidence>
<gene>
    <name evidence="6" type="ORF">R5R35_013303</name>
</gene>
<name>A0AAN9V9M8_9ORTH</name>
<accession>A0AAN9V9M8</accession>
<keyword evidence="4" id="KW-0963">Cytoplasm</keyword>
<dbReference type="Pfam" id="PF04190">
    <property type="entry name" value="GET4"/>
    <property type="match status" value="1"/>
</dbReference>
<evidence type="ECO:0000256" key="1">
    <source>
        <dbReference type="ARBA" id="ARBA00004514"/>
    </source>
</evidence>
<comment type="caution">
    <text evidence="6">The sequence shown here is derived from an EMBL/GenBank/DDBJ whole genome shotgun (WGS) entry which is preliminary data.</text>
</comment>
<keyword evidence="3" id="KW-0813">Transport</keyword>
<comment type="similarity">
    <text evidence="2">Belongs to the GET4 family.</text>
</comment>
<keyword evidence="7" id="KW-1185">Reference proteome</keyword>
<dbReference type="PANTHER" id="PTHR12875">
    <property type="entry name" value="GOLGI TO ER TRAFFIC PROTEIN 4 HOMOLOG"/>
    <property type="match status" value="1"/>
</dbReference>
<dbReference type="PANTHER" id="PTHR12875:SF0">
    <property type="entry name" value="GOLGI TO ER TRAFFIC PROTEIN 4 HOMOLOG"/>
    <property type="match status" value="1"/>
</dbReference>
<organism evidence="6 7">
    <name type="scientific">Gryllus longicercus</name>
    <dbReference type="NCBI Taxonomy" id="2509291"/>
    <lineage>
        <taxon>Eukaryota</taxon>
        <taxon>Metazoa</taxon>
        <taxon>Ecdysozoa</taxon>
        <taxon>Arthropoda</taxon>
        <taxon>Hexapoda</taxon>
        <taxon>Insecta</taxon>
        <taxon>Pterygota</taxon>
        <taxon>Neoptera</taxon>
        <taxon>Polyneoptera</taxon>
        <taxon>Orthoptera</taxon>
        <taxon>Ensifera</taxon>
        <taxon>Gryllidea</taxon>
        <taxon>Grylloidea</taxon>
        <taxon>Gryllidae</taxon>
        <taxon>Gryllinae</taxon>
        <taxon>Gryllus</taxon>
    </lineage>
</organism>
<evidence type="ECO:0000313" key="7">
    <source>
        <dbReference type="Proteomes" id="UP001378592"/>
    </source>
</evidence>
<dbReference type="Proteomes" id="UP001378592">
    <property type="component" value="Unassembled WGS sequence"/>
</dbReference>
<dbReference type="FunFam" id="1.25.40.10:FF:000060">
    <property type="entry name" value="Golgi to ER traffic protein 4 homolog"/>
    <property type="match status" value="1"/>
</dbReference>
<evidence type="ECO:0000256" key="3">
    <source>
        <dbReference type="ARBA" id="ARBA00022448"/>
    </source>
</evidence>
<evidence type="ECO:0000313" key="6">
    <source>
        <dbReference type="EMBL" id="KAK7792270.1"/>
    </source>
</evidence>
<comment type="subcellular location">
    <subcellularLocation>
        <location evidence="1">Cytoplasm</location>
        <location evidence="1">Cytosol</location>
    </subcellularLocation>
</comment>
<dbReference type="AlphaFoldDB" id="A0AAN9V9M8"/>
<dbReference type="InterPro" id="IPR011990">
    <property type="entry name" value="TPR-like_helical_dom_sf"/>
</dbReference>
<sequence length="324" mass="36837">MATKSMHGVHRVLSKLELSINAGNFYEAHQLYRTLYFRYLGQKKYAELIDLLYDGAILLLHHNQHTSGADLAILLVDVLTKSETESSDDLFEKLSRLFELIGSEVPERETYLSNALQWSARVTQEHKSGHPYFHQSIAQIFWREKNYTLARYHFLHSTDGSGCATMLVELHKQRGYASEIDLFIAQAVLQYLCLQNKRSATEAFKSYTTQHPNIKTGPPYILPLLNFIWFLLKAVESGKLGAFVVLCEKYEPSIKRDPSYTEYLDKIAQIFFGVAAPKPKSQGLFGNLLQSFLSGLDDSDSDEDSARPPARASTSHQMETDEQD</sequence>